<reference evidence="6" key="1">
    <citation type="journal article" date="2021" name="PeerJ">
        <title>Extensive microbial diversity within the chicken gut microbiome revealed by metagenomics and culture.</title>
        <authorList>
            <person name="Gilroy R."/>
            <person name="Ravi A."/>
            <person name="Getino M."/>
            <person name="Pursley I."/>
            <person name="Horton D.L."/>
            <person name="Alikhan N.F."/>
            <person name="Baker D."/>
            <person name="Gharbi K."/>
            <person name="Hall N."/>
            <person name="Watson M."/>
            <person name="Adriaenssens E.M."/>
            <person name="Foster-Nyarko E."/>
            <person name="Jarju S."/>
            <person name="Secka A."/>
            <person name="Antonio M."/>
            <person name="Oren A."/>
            <person name="Chaudhuri R.R."/>
            <person name="La Ragione R."/>
            <person name="Hildebrand F."/>
            <person name="Pallen M.J."/>
        </authorList>
    </citation>
    <scope>NUCLEOTIDE SEQUENCE</scope>
    <source>
        <strain evidence="6">1068</strain>
    </source>
</reference>
<dbReference type="AlphaFoldDB" id="A0A9D2JS61"/>
<dbReference type="GO" id="GO:0003677">
    <property type="term" value="F:DNA binding"/>
    <property type="evidence" value="ECO:0007669"/>
    <property type="project" value="UniProtKB-KW"/>
</dbReference>
<dbReference type="InterPro" id="IPR036390">
    <property type="entry name" value="WH_DNA-bd_sf"/>
</dbReference>
<dbReference type="PROSITE" id="PS50949">
    <property type="entry name" value="HTH_GNTR"/>
    <property type="match status" value="1"/>
</dbReference>
<dbReference type="EMBL" id="DXBG01000167">
    <property type="protein sequence ID" value="HIZ65645.1"/>
    <property type="molecule type" value="Genomic_DNA"/>
</dbReference>
<evidence type="ECO:0000256" key="3">
    <source>
        <dbReference type="ARBA" id="ARBA00023125"/>
    </source>
</evidence>
<dbReference type="InterPro" id="IPR000524">
    <property type="entry name" value="Tscrpt_reg_HTH_GntR"/>
</dbReference>
<dbReference type="Proteomes" id="UP000824056">
    <property type="component" value="Unassembled WGS sequence"/>
</dbReference>
<gene>
    <name evidence="6" type="ORF">H9809_07080</name>
</gene>
<evidence type="ECO:0000256" key="2">
    <source>
        <dbReference type="ARBA" id="ARBA00023015"/>
    </source>
</evidence>
<evidence type="ECO:0000256" key="1">
    <source>
        <dbReference type="ARBA" id="ARBA00022898"/>
    </source>
</evidence>
<dbReference type="SUPFAM" id="SSF46785">
    <property type="entry name" value="Winged helix' DNA-binding domain"/>
    <property type="match status" value="1"/>
</dbReference>
<keyword evidence="3" id="KW-0238">DNA-binding</keyword>
<dbReference type="CDD" id="cd07377">
    <property type="entry name" value="WHTH_GntR"/>
    <property type="match status" value="1"/>
</dbReference>
<accession>A0A9D2JS61</accession>
<evidence type="ECO:0000259" key="5">
    <source>
        <dbReference type="PROSITE" id="PS50949"/>
    </source>
</evidence>
<reference evidence="6" key="2">
    <citation type="submission" date="2021-04" db="EMBL/GenBank/DDBJ databases">
        <authorList>
            <person name="Gilroy R."/>
        </authorList>
    </citation>
    <scope>NUCLEOTIDE SEQUENCE</scope>
    <source>
        <strain evidence="6">1068</strain>
    </source>
</reference>
<dbReference type="PANTHER" id="PTHR46577">
    <property type="entry name" value="HTH-TYPE TRANSCRIPTIONAL REGULATORY PROTEIN GABR"/>
    <property type="match status" value="1"/>
</dbReference>
<keyword evidence="4" id="KW-0804">Transcription</keyword>
<evidence type="ECO:0000313" key="7">
    <source>
        <dbReference type="Proteomes" id="UP000824056"/>
    </source>
</evidence>
<dbReference type="PANTHER" id="PTHR46577:SF1">
    <property type="entry name" value="HTH-TYPE TRANSCRIPTIONAL REGULATORY PROTEIN GABR"/>
    <property type="match status" value="1"/>
</dbReference>
<evidence type="ECO:0000313" key="6">
    <source>
        <dbReference type="EMBL" id="HIZ65645.1"/>
    </source>
</evidence>
<name>A0A9D2JS61_9FIRM</name>
<dbReference type="InterPro" id="IPR051446">
    <property type="entry name" value="HTH_trans_reg/aminotransferase"/>
</dbReference>
<dbReference type="GO" id="GO:0003700">
    <property type="term" value="F:DNA-binding transcription factor activity"/>
    <property type="evidence" value="ECO:0007669"/>
    <property type="project" value="InterPro"/>
</dbReference>
<dbReference type="Gene3D" id="1.10.10.10">
    <property type="entry name" value="Winged helix-like DNA-binding domain superfamily/Winged helix DNA-binding domain"/>
    <property type="match status" value="1"/>
</dbReference>
<comment type="caution">
    <text evidence="6">The sequence shown here is derived from an EMBL/GenBank/DDBJ whole genome shotgun (WGS) entry which is preliminary data.</text>
</comment>
<sequence length="323" mass="37715">MKRTEEKTEPRYLSICRQLEREIKTGKLQEGERLKAERILARELHVARNTVKQAYELLCAKGLAYCIRGSGTYVRNRERQNGRPSLEIVEKAIKKLQEQGMGRAEIERLFEKTAWDTMPEYEKIHLAWIDCSEELIHNTAKEIADYCNVRVSPILLDDMKKDGNLLEKQEYDLYATTINHYEELLQSVGQFLERPEEKTEMVVLSVDTSTIARIAKLKEGERVIVVFGGQWYRYSVECFLEEFGAKGEVEFLFIDRALEKLEKIQKEIGCVILPQDAGYKDNYVKKISEWCKAKKIDSFPFIQVVDEGSMLHLRKKAYEIWKV</sequence>
<dbReference type="InterPro" id="IPR036388">
    <property type="entry name" value="WH-like_DNA-bd_sf"/>
</dbReference>
<feature type="domain" description="HTH gntR-type" evidence="5">
    <location>
        <begin position="9"/>
        <end position="77"/>
    </location>
</feature>
<proteinExistence type="predicted"/>
<dbReference type="Pfam" id="PF00392">
    <property type="entry name" value="GntR"/>
    <property type="match status" value="1"/>
</dbReference>
<keyword evidence="1" id="KW-0663">Pyridoxal phosphate</keyword>
<keyword evidence="2" id="KW-0805">Transcription regulation</keyword>
<organism evidence="6 7">
    <name type="scientific">Candidatus Blautia pullicola</name>
    <dbReference type="NCBI Taxonomy" id="2838498"/>
    <lineage>
        <taxon>Bacteria</taxon>
        <taxon>Bacillati</taxon>
        <taxon>Bacillota</taxon>
        <taxon>Clostridia</taxon>
        <taxon>Lachnospirales</taxon>
        <taxon>Lachnospiraceae</taxon>
        <taxon>Blautia</taxon>
    </lineage>
</organism>
<protein>
    <submittedName>
        <fullName evidence="6">Winged helix-turn-helix domain-containing protein</fullName>
    </submittedName>
</protein>
<dbReference type="SMART" id="SM00345">
    <property type="entry name" value="HTH_GNTR"/>
    <property type="match status" value="1"/>
</dbReference>
<evidence type="ECO:0000256" key="4">
    <source>
        <dbReference type="ARBA" id="ARBA00023163"/>
    </source>
</evidence>